<protein>
    <submittedName>
        <fullName evidence="2">Asp23/Gls24 family envelope stress response protein</fullName>
    </submittedName>
</protein>
<proteinExistence type="inferred from homology"/>
<dbReference type="InterPro" id="IPR005531">
    <property type="entry name" value="Asp23"/>
</dbReference>
<evidence type="ECO:0000256" key="1">
    <source>
        <dbReference type="ARBA" id="ARBA00005721"/>
    </source>
</evidence>
<comment type="similarity">
    <text evidence="1">Belongs to the asp23 family.</text>
</comment>
<dbReference type="Pfam" id="PF03780">
    <property type="entry name" value="Asp23"/>
    <property type="match status" value="1"/>
</dbReference>
<name>A0AAX3MSK1_9BACL</name>
<dbReference type="Proteomes" id="UP001220962">
    <property type="component" value="Chromosome"/>
</dbReference>
<evidence type="ECO:0000313" key="2">
    <source>
        <dbReference type="EMBL" id="WDH80583.1"/>
    </source>
</evidence>
<organism evidence="2 3">
    <name type="scientific">Paenibacillus urinalis</name>
    <dbReference type="NCBI Taxonomy" id="521520"/>
    <lineage>
        <taxon>Bacteria</taxon>
        <taxon>Bacillati</taxon>
        <taxon>Bacillota</taxon>
        <taxon>Bacilli</taxon>
        <taxon>Bacillales</taxon>
        <taxon>Paenibacillaceae</taxon>
        <taxon>Paenibacillus</taxon>
    </lineage>
</organism>
<dbReference type="PANTHER" id="PTHR34297">
    <property type="entry name" value="HYPOTHETICAL CYTOSOLIC PROTEIN-RELATED"/>
    <property type="match status" value="1"/>
</dbReference>
<dbReference type="RefSeq" id="WP_052511951.1">
    <property type="nucleotide sequence ID" value="NZ_CP118101.1"/>
</dbReference>
<sequence length="113" mass="12471">MMIQTSEGKVSISNQVITKITEKALRDIEGIRVVTGGLNDILSQLSSSRQSKGITIHRLDAVTNVELRIIVDYGVKIHQVCRELQQRVKNLIENITGSSIGEIFVKVEGIALD</sequence>
<gene>
    <name evidence="2" type="ORF">PUW23_13535</name>
</gene>
<evidence type="ECO:0000313" key="3">
    <source>
        <dbReference type="Proteomes" id="UP001220962"/>
    </source>
</evidence>
<dbReference type="AlphaFoldDB" id="A0AAX3MSK1"/>
<accession>A0AAX3MSK1</accession>
<dbReference type="EMBL" id="CP118101">
    <property type="protein sequence ID" value="WDH80583.1"/>
    <property type="molecule type" value="Genomic_DNA"/>
</dbReference>
<reference evidence="2" key="1">
    <citation type="submission" date="2023-02" db="EMBL/GenBank/DDBJ databases">
        <title>Pathogen: clinical or host-associated sample.</title>
        <authorList>
            <person name="Hergert J."/>
            <person name="Casey R."/>
            <person name="Wagner J."/>
            <person name="Young E.L."/>
            <person name="Oakeson K.F."/>
        </authorList>
    </citation>
    <scope>NUCLEOTIDE SEQUENCE</scope>
    <source>
        <strain evidence="2">2022CK-00830</strain>
    </source>
</reference>